<feature type="domain" description="Protein UNC80 C-terminal" evidence="1">
    <location>
        <begin position="1"/>
        <end position="198"/>
    </location>
</feature>
<name>A0ABY6KGF0_9ARAC</name>
<dbReference type="Proteomes" id="UP001235939">
    <property type="component" value="Chromosome 04"/>
</dbReference>
<sequence>MLEAMAGLFVHSSDIHLLLNVVNGAMVLHTEDAAVLRLCMATYLNAALHFRSIFAINGYLLIMPTILRSYSNHQTNGLLCRTLEFVCKQFYIMHRKPFILQMFGSVAPILDMDAHSSYGDASKVQPRALFQLVQSLELYVPDPLDILELVEAAEKPLRPLDFCYQSEPDSLSLMDAIALCVTVVAYAADSIRAYHMLVRFLCSSLCNGRMFILGLYIQDSFKI</sequence>
<accession>A0ABY6KGF0</accession>
<dbReference type="PANTHER" id="PTHR31781">
    <property type="entry name" value="UNC80"/>
    <property type="match status" value="1"/>
</dbReference>
<evidence type="ECO:0000259" key="1">
    <source>
        <dbReference type="Pfam" id="PF20262"/>
    </source>
</evidence>
<reference evidence="2 3" key="1">
    <citation type="submission" date="2022-01" db="EMBL/GenBank/DDBJ databases">
        <title>A chromosomal length assembly of Cordylochernes scorpioides.</title>
        <authorList>
            <person name="Zeh D."/>
            <person name="Zeh J."/>
        </authorList>
    </citation>
    <scope>NUCLEOTIDE SEQUENCE [LARGE SCALE GENOMIC DNA]</scope>
    <source>
        <strain evidence="2">IN4F17</strain>
        <tissue evidence="2">Whole Body</tissue>
    </source>
</reference>
<protein>
    <submittedName>
        <fullName evidence="2">Unc-80</fullName>
    </submittedName>
</protein>
<dbReference type="EMBL" id="CP092866">
    <property type="protein sequence ID" value="UYV66725.1"/>
    <property type="molecule type" value="Genomic_DNA"/>
</dbReference>
<proteinExistence type="predicted"/>
<evidence type="ECO:0000313" key="2">
    <source>
        <dbReference type="EMBL" id="UYV66725.1"/>
    </source>
</evidence>
<dbReference type="Pfam" id="PF20262">
    <property type="entry name" value="UNC80_C"/>
    <property type="match status" value="1"/>
</dbReference>
<evidence type="ECO:0000313" key="3">
    <source>
        <dbReference type="Proteomes" id="UP001235939"/>
    </source>
</evidence>
<organism evidence="2 3">
    <name type="scientific">Cordylochernes scorpioides</name>
    <dbReference type="NCBI Taxonomy" id="51811"/>
    <lineage>
        <taxon>Eukaryota</taxon>
        <taxon>Metazoa</taxon>
        <taxon>Ecdysozoa</taxon>
        <taxon>Arthropoda</taxon>
        <taxon>Chelicerata</taxon>
        <taxon>Arachnida</taxon>
        <taxon>Pseudoscorpiones</taxon>
        <taxon>Cheliferoidea</taxon>
        <taxon>Chernetidae</taxon>
        <taxon>Cordylochernes</taxon>
    </lineage>
</organism>
<dbReference type="PANTHER" id="PTHR31781:SF1">
    <property type="entry name" value="PROTEIN UNC-80 HOMOLOG"/>
    <property type="match status" value="1"/>
</dbReference>
<keyword evidence="3" id="KW-1185">Reference proteome</keyword>
<gene>
    <name evidence="2" type="ORF">LAZ67_4002682</name>
</gene>
<dbReference type="InterPro" id="IPR046460">
    <property type="entry name" value="UNC80_C"/>
</dbReference>